<evidence type="ECO:0000256" key="3">
    <source>
        <dbReference type="ARBA" id="ARBA00022729"/>
    </source>
</evidence>
<dbReference type="PROSITE" id="PS00141">
    <property type="entry name" value="ASP_PROTEASE"/>
    <property type="match status" value="1"/>
</dbReference>
<dbReference type="PRINTS" id="PR00792">
    <property type="entry name" value="PEPSIN"/>
</dbReference>
<accession>A0AB34FNR6</accession>
<gene>
    <name evidence="12" type="ORF">O9K51_06390</name>
</gene>
<keyword evidence="3 10" id="KW-0732">Signal</keyword>
<evidence type="ECO:0000256" key="9">
    <source>
        <dbReference type="SAM" id="MobiDB-lite"/>
    </source>
</evidence>
<evidence type="ECO:0000313" key="12">
    <source>
        <dbReference type="EMBL" id="KAJ6440600.1"/>
    </source>
</evidence>
<keyword evidence="2 8" id="KW-0645">Protease</keyword>
<dbReference type="SUPFAM" id="SSF50630">
    <property type="entry name" value="Acid proteases"/>
    <property type="match status" value="1"/>
</dbReference>
<evidence type="ECO:0000256" key="4">
    <source>
        <dbReference type="ARBA" id="ARBA00022750"/>
    </source>
</evidence>
<evidence type="ECO:0000256" key="10">
    <source>
        <dbReference type="SAM" id="SignalP"/>
    </source>
</evidence>
<evidence type="ECO:0000256" key="6">
    <source>
        <dbReference type="PIRSR" id="PIRSR601461-1"/>
    </source>
</evidence>
<dbReference type="AlphaFoldDB" id="A0AB34FNR6"/>
<evidence type="ECO:0000256" key="8">
    <source>
        <dbReference type="RuleBase" id="RU000454"/>
    </source>
</evidence>
<feature type="signal peptide" evidence="10">
    <location>
        <begin position="1"/>
        <end position="15"/>
    </location>
</feature>
<feature type="active site" evidence="6">
    <location>
        <position position="70"/>
    </location>
</feature>
<name>A0AB34FNR6_9HYPO</name>
<sequence>MRFPNIALLATAASAASLSISLKRSAGLDVDSVTKRDVISLTADNNVTGGGYYAEVEVGTPGQKVKVHLDTGSSDTWVNTVDTDLCSDGRYTGCKEFFNPNKSSTFKTVAQNAFNLSYLDQRSVRGDYFNDTIRINGKDVKQQRLGLPRNMIPGSGVMGLGLSSGVAADQTYPAIVDHMAAEGVIGRAAFSLYLNHSSASSGVVIFGGIDTRKYIGNLATLPLVAGSKPGSGVQAYAVRMSGVTITDSDDDKQDKKRANDLNVTVVLDSGSTLTFLPDEYVEPIWKKFDVERFQNKAFIDCKHATSSDDVSLKVAFPNKTITVPISELVVDFPQKDLLKILGLKLDDPCIFGIQGTSFNNITGNSFGIIGDTVLRSAYVLYDAANKQVGIAQANVASTESNIVDLEAGETTIPDVSGVDGDDANERPSPTSGAPEPSQTQDDESAAKGNSPTMFLIYSTMFALLAITL</sequence>
<feature type="domain" description="Peptidase A1" evidence="11">
    <location>
        <begin position="52"/>
        <end position="391"/>
    </location>
</feature>
<feature type="chain" id="PRO_5044217501" evidence="10">
    <location>
        <begin position="16"/>
        <end position="468"/>
    </location>
</feature>
<dbReference type="CDD" id="cd05474">
    <property type="entry name" value="SAP_like"/>
    <property type="match status" value="1"/>
</dbReference>
<dbReference type="InterPro" id="IPR001969">
    <property type="entry name" value="Aspartic_peptidase_AS"/>
</dbReference>
<feature type="active site" evidence="6">
    <location>
        <position position="268"/>
    </location>
</feature>
<organism evidence="12 13">
    <name type="scientific">Purpureocillium lavendulum</name>
    <dbReference type="NCBI Taxonomy" id="1247861"/>
    <lineage>
        <taxon>Eukaryota</taxon>
        <taxon>Fungi</taxon>
        <taxon>Dikarya</taxon>
        <taxon>Ascomycota</taxon>
        <taxon>Pezizomycotina</taxon>
        <taxon>Sordariomycetes</taxon>
        <taxon>Hypocreomycetidae</taxon>
        <taxon>Hypocreales</taxon>
        <taxon>Ophiocordycipitaceae</taxon>
        <taxon>Purpureocillium</taxon>
    </lineage>
</organism>
<dbReference type="PANTHER" id="PTHR47966">
    <property type="entry name" value="BETA-SITE APP-CLEAVING ENZYME, ISOFORM A-RELATED"/>
    <property type="match status" value="1"/>
</dbReference>
<protein>
    <submittedName>
        <fullName evidence="12">Endoplasmic reticulum mannosyl-oligosaccharide 1,2-alpha-mannosidase</fullName>
    </submittedName>
</protein>
<feature type="region of interest" description="Disordered" evidence="9">
    <location>
        <begin position="411"/>
        <end position="447"/>
    </location>
</feature>
<comment type="caution">
    <text evidence="12">The sequence shown here is derived from an EMBL/GenBank/DDBJ whole genome shotgun (WGS) entry which is preliminary data.</text>
</comment>
<comment type="similarity">
    <text evidence="1 8">Belongs to the peptidase A1 family.</text>
</comment>
<dbReference type="Gene3D" id="2.40.70.10">
    <property type="entry name" value="Acid Proteases"/>
    <property type="match status" value="2"/>
</dbReference>
<dbReference type="PANTHER" id="PTHR47966:SF65">
    <property type="entry name" value="ASPARTIC-TYPE ENDOPEPTIDASE"/>
    <property type="match status" value="1"/>
</dbReference>
<evidence type="ECO:0000259" key="11">
    <source>
        <dbReference type="PROSITE" id="PS51767"/>
    </source>
</evidence>
<reference evidence="12" key="1">
    <citation type="submission" date="2023-01" db="EMBL/GenBank/DDBJ databases">
        <title>The growth and conidiation of Purpureocillium lavendulum are regulated by nitrogen source and histone H3K14 acetylation.</title>
        <authorList>
            <person name="Tang P."/>
            <person name="Han J."/>
            <person name="Zhang C."/>
            <person name="Tang P."/>
            <person name="Qi F."/>
            <person name="Zhang K."/>
            <person name="Liang L."/>
        </authorList>
    </citation>
    <scope>NUCLEOTIDE SEQUENCE</scope>
    <source>
        <strain evidence="12">YMF1.00683</strain>
    </source>
</reference>
<feature type="disulfide bond" evidence="7">
    <location>
        <begin position="301"/>
        <end position="349"/>
    </location>
</feature>
<keyword evidence="5 8" id="KW-0378">Hydrolase</keyword>
<dbReference type="EMBL" id="JAQHRD010000005">
    <property type="protein sequence ID" value="KAJ6440600.1"/>
    <property type="molecule type" value="Genomic_DNA"/>
</dbReference>
<evidence type="ECO:0000256" key="7">
    <source>
        <dbReference type="PIRSR" id="PIRSR601461-2"/>
    </source>
</evidence>
<evidence type="ECO:0000256" key="5">
    <source>
        <dbReference type="ARBA" id="ARBA00022801"/>
    </source>
</evidence>
<dbReference type="GO" id="GO:0004190">
    <property type="term" value="F:aspartic-type endopeptidase activity"/>
    <property type="evidence" value="ECO:0007669"/>
    <property type="project" value="UniProtKB-KW"/>
</dbReference>
<dbReference type="Proteomes" id="UP001163105">
    <property type="component" value="Unassembled WGS sequence"/>
</dbReference>
<feature type="compositionally biased region" description="Polar residues" evidence="9">
    <location>
        <begin position="427"/>
        <end position="439"/>
    </location>
</feature>
<keyword evidence="4 8" id="KW-0064">Aspartyl protease</keyword>
<keyword evidence="7" id="KW-1015">Disulfide bond</keyword>
<dbReference type="InterPro" id="IPR033121">
    <property type="entry name" value="PEPTIDASE_A1"/>
</dbReference>
<dbReference type="InterPro" id="IPR001461">
    <property type="entry name" value="Aspartic_peptidase_A1"/>
</dbReference>
<dbReference type="Pfam" id="PF00026">
    <property type="entry name" value="Asp"/>
    <property type="match status" value="1"/>
</dbReference>
<keyword evidence="13" id="KW-1185">Reference proteome</keyword>
<evidence type="ECO:0000256" key="2">
    <source>
        <dbReference type="ARBA" id="ARBA00022670"/>
    </source>
</evidence>
<evidence type="ECO:0000313" key="13">
    <source>
        <dbReference type="Proteomes" id="UP001163105"/>
    </source>
</evidence>
<dbReference type="InterPro" id="IPR021109">
    <property type="entry name" value="Peptidase_aspartic_dom_sf"/>
</dbReference>
<proteinExistence type="inferred from homology"/>
<evidence type="ECO:0000256" key="1">
    <source>
        <dbReference type="ARBA" id="ARBA00007447"/>
    </source>
</evidence>
<dbReference type="GO" id="GO:0006508">
    <property type="term" value="P:proteolysis"/>
    <property type="evidence" value="ECO:0007669"/>
    <property type="project" value="UniProtKB-KW"/>
</dbReference>
<dbReference type="InterPro" id="IPR033876">
    <property type="entry name" value="SAP-like"/>
</dbReference>
<dbReference type="PROSITE" id="PS51767">
    <property type="entry name" value="PEPTIDASE_A1"/>
    <property type="match status" value="1"/>
</dbReference>